<dbReference type="Pfam" id="PF00583">
    <property type="entry name" value="Acetyltransf_1"/>
    <property type="match status" value="1"/>
</dbReference>
<dbReference type="SUPFAM" id="SSF55729">
    <property type="entry name" value="Acyl-CoA N-acyltransferases (Nat)"/>
    <property type="match status" value="1"/>
</dbReference>
<dbReference type="EMBL" id="JAGVSJ010000002">
    <property type="protein sequence ID" value="MBX8631215.1"/>
    <property type="molecule type" value="Genomic_DNA"/>
</dbReference>
<name>A0A8J7YN20_9ARCH</name>
<dbReference type="Proteomes" id="UP000716004">
    <property type="component" value="Unassembled WGS sequence"/>
</dbReference>
<organism evidence="3 4">
    <name type="scientific">Candidatus Sysuiplasma superficiale</name>
    <dbReference type="NCBI Taxonomy" id="2823368"/>
    <lineage>
        <taxon>Archaea</taxon>
        <taxon>Methanobacteriati</taxon>
        <taxon>Thermoplasmatota</taxon>
        <taxon>Thermoplasmata</taxon>
        <taxon>Candidatus Sysuiplasmatales</taxon>
        <taxon>Candidatus Sysuiplasmataceae</taxon>
        <taxon>Candidatus Sysuiplasma</taxon>
    </lineage>
</organism>
<dbReference type="InterPro" id="IPR000182">
    <property type="entry name" value="GNAT_dom"/>
</dbReference>
<dbReference type="EMBL" id="JAHEAC010000020">
    <property type="protein sequence ID" value="MBX8643783.1"/>
    <property type="molecule type" value="Genomic_DNA"/>
</dbReference>
<dbReference type="PROSITE" id="PS51186">
    <property type="entry name" value="GNAT"/>
    <property type="match status" value="1"/>
</dbReference>
<dbReference type="PANTHER" id="PTHR47237">
    <property type="entry name" value="SLL0310 PROTEIN"/>
    <property type="match status" value="1"/>
</dbReference>
<protein>
    <submittedName>
        <fullName evidence="3">GNAT family N-acetyltransferase</fullName>
    </submittedName>
</protein>
<dbReference type="PANTHER" id="PTHR47237:SF1">
    <property type="entry name" value="SLL0310 PROTEIN"/>
    <property type="match status" value="1"/>
</dbReference>
<evidence type="ECO:0000313" key="3">
    <source>
        <dbReference type="EMBL" id="MBX8643783.1"/>
    </source>
</evidence>
<dbReference type="AlphaFoldDB" id="A0A8J7YN20"/>
<dbReference type="InterPro" id="IPR016181">
    <property type="entry name" value="Acyl_CoA_acyltransferase"/>
</dbReference>
<comment type="caution">
    <text evidence="3">The sequence shown here is derived from an EMBL/GenBank/DDBJ whole genome shotgun (WGS) entry which is preliminary data.</text>
</comment>
<dbReference type="GO" id="GO:0016747">
    <property type="term" value="F:acyltransferase activity, transferring groups other than amino-acyl groups"/>
    <property type="evidence" value="ECO:0007669"/>
    <property type="project" value="InterPro"/>
</dbReference>
<dbReference type="Proteomes" id="UP000750197">
    <property type="component" value="Unassembled WGS sequence"/>
</dbReference>
<sequence>MSLKFRKLDSSDIDFALKVTETEKWYLSEEDISFYLDNRGATGIVALESSRPVGFATSVIYQHTAWIGNVIVAPEARNRGVGKQLVSELMEMLRREGIGNYHLYAYDRSRTLYERLGFRFDAAIWEIAILGGRRKSDEADMSLYRGYTDGVDKFDRTYFRESREHVLKFASSRRNSTLVYHRDSDGMVDGYYIENYVDESYGSEVAPFISRKDALETLLSEVMGRAGILHLYVPQQNIGKVEDFAIPFQLVRRIHRGFLGRNEYLPELNGDVISAGFLETG</sequence>
<accession>A0A8J7YN20</accession>
<evidence type="ECO:0000259" key="1">
    <source>
        <dbReference type="PROSITE" id="PS51186"/>
    </source>
</evidence>
<dbReference type="CDD" id="cd04301">
    <property type="entry name" value="NAT_SF"/>
    <property type="match status" value="1"/>
</dbReference>
<evidence type="ECO:0000313" key="4">
    <source>
        <dbReference type="Proteomes" id="UP000750197"/>
    </source>
</evidence>
<feature type="domain" description="N-acetyltransferase" evidence="1">
    <location>
        <begin position="3"/>
        <end position="146"/>
    </location>
</feature>
<gene>
    <name evidence="2" type="ORF">J9259_01640</name>
    <name evidence="3" type="ORF">KIY12_03555</name>
</gene>
<reference evidence="3" key="1">
    <citation type="submission" date="2021-05" db="EMBL/GenBank/DDBJ databases">
        <title>Genomic insights into ecological role and evolution of a novel Thermoplasmata order Candidatus Sysuiplasmatales.</title>
        <authorList>
            <person name="Yuan Y."/>
        </authorList>
    </citation>
    <scope>NUCLEOTIDE SEQUENCE</scope>
    <source>
        <strain evidence="3">TUT19-bin139</strain>
        <strain evidence="2">YP2-bin.285</strain>
    </source>
</reference>
<evidence type="ECO:0000313" key="2">
    <source>
        <dbReference type="EMBL" id="MBX8631215.1"/>
    </source>
</evidence>
<dbReference type="Gene3D" id="3.40.630.30">
    <property type="match status" value="1"/>
</dbReference>
<proteinExistence type="predicted"/>
<dbReference type="InterPro" id="IPR052729">
    <property type="entry name" value="Acyl/Acetyltrans_Enzymes"/>
</dbReference>